<organism evidence="2 3">
    <name type="scientific">Candidatus Uhrbacteria bacterium GW2011_GWF2_46_218</name>
    <dbReference type="NCBI Taxonomy" id="1619001"/>
    <lineage>
        <taxon>Bacteria</taxon>
        <taxon>Candidatus Uhriibacteriota</taxon>
    </lineage>
</organism>
<sequence>MMIGFLFVAKTHVLISWFGASDFAEEKMGPGSSSIFYKICGVIIAFIGVFIATDIISDLMRGFADIFV</sequence>
<feature type="transmembrane region" description="Helical" evidence="1">
    <location>
        <begin position="36"/>
        <end position="56"/>
    </location>
</feature>
<protein>
    <submittedName>
        <fullName evidence="2">Uncharacterized protein</fullName>
    </submittedName>
</protein>
<keyword evidence="1" id="KW-0812">Transmembrane</keyword>
<evidence type="ECO:0000313" key="3">
    <source>
        <dbReference type="Proteomes" id="UP000034705"/>
    </source>
</evidence>
<keyword evidence="1" id="KW-0472">Membrane</keyword>
<evidence type="ECO:0000256" key="1">
    <source>
        <dbReference type="SAM" id="Phobius"/>
    </source>
</evidence>
<accession>A0A0G1SE26</accession>
<dbReference type="Proteomes" id="UP000034705">
    <property type="component" value="Unassembled WGS sequence"/>
</dbReference>
<proteinExistence type="predicted"/>
<gene>
    <name evidence="2" type="ORF">UX45_C0027G0009</name>
</gene>
<comment type="caution">
    <text evidence="2">The sequence shown here is derived from an EMBL/GenBank/DDBJ whole genome shotgun (WGS) entry which is preliminary data.</text>
</comment>
<keyword evidence="1" id="KW-1133">Transmembrane helix</keyword>
<reference evidence="2 3" key="1">
    <citation type="journal article" date="2015" name="Nature">
        <title>rRNA introns, odd ribosomes, and small enigmatic genomes across a large radiation of phyla.</title>
        <authorList>
            <person name="Brown C.T."/>
            <person name="Hug L.A."/>
            <person name="Thomas B.C."/>
            <person name="Sharon I."/>
            <person name="Castelle C.J."/>
            <person name="Singh A."/>
            <person name="Wilkins M.J."/>
            <person name="Williams K.H."/>
            <person name="Banfield J.F."/>
        </authorList>
    </citation>
    <scope>NUCLEOTIDE SEQUENCE [LARGE SCALE GENOMIC DNA]</scope>
</reference>
<dbReference type="EMBL" id="LCMG01000027">
    <property type="protein sequence ID" value="KKU31555.1"/>
    <property type="molecule type" value="Genomic_DNA"/>
</dbReference>
<name>A0A0G1SE26_9BACT</name>
<evidence type="ECO:0000313" key="2">
    <source>
        <dbReference type="EMBL" id="KKU31555.1"/>
    </source>
</evidence>
<dbReference type="AlphaFoldDB" id="A0A0G1SE26"/>